<dbReference type="Proteomes" id="UP001432995">
    <property type="component" value="Unassembled WGS sequence"/>
</dbReference>
<proteinExistence type="predicted"/>
<dbReference type="RefSeq" id="WP_007558393.1">
    <property type="nucleotide sequence ID" value="NZ_JBELQD010000008.1"/>
</dbReference>
<reference evidence="1" key="1">
    <citation type="submission" date="2024-06" db="EMBL/GenBank/DDBJ databases">
        <authorList>
            <person name="Campbell A.G."/>
        </authorList>
    </citation>
    <scope>NUCLEOTIDE SEQUENCE</scope>
    <source>
        <strain evidence="1">EM17</strain>
    </source>
</reference>
<dbReference type="EMBL" id="JBELQD010000008">
    <property type="protein sequence ID" value="MER2288676.1"/>
    <property type="molecule type" value="Genomic_DNA"/>
</dbReference>
<evidence type="ECO:0000313" key="1">
    <source>
        <dbReference type="EMBL" id="MER2288676.1"/>
    </source>
</evidence>
<accession>A0ABV1R1H3</accession>
<keyword evidence="2" id="KW-1185">Reference proteome</keyword>
<evidence type="ECO:0000313" key="2">
    <source>
        <dbReference type="Proteomes" id="UP001432995"/>
    </source>
</evidence>
<name>A0ABV1R1H3_9HYPH</name>
<protein>
    <submittedName>
        <fullName evidence="1">Uncharacterized protein</fullName>
    </submittedName>
</protein>
<comment type="caution">
    <text evidence="1">The sequence shown here is derived from an EMBL/GenBank/DDBJ whole genome shotgun (WGS) entry which is preliminary data.</text>
</comment>
<organism evidence="1 2">
    <name type="scientific">Methylobacterium brachiatum</name>
    <dbReference type="NCBI Taxonomy" id="269660"/>
    <lineage>
        <taxon>Bacteria</taxon>
        <taxon>Pseudomonadati</taxon>
        <taxon>Pseudomonadota</taxon>
        <taxon>Alphaproteobacteria</taxon>
        <taxon>Hyphomicrobiales</taxon>
        <taxon>Methylobacteriaceae</taxon>
        <taxon>Methylobacterium</taxon>
    </lineage>
</organism>
<gene>
    <name evidence="1" type="ORF">ABS770_10445</name>
</gene>
<sequence>MVTIGVTSLGTGVAVAGVVNAPNSLSGSLSSLGQLGREIGANGSVNVLVQKPGPETSVRTSASDNLFKDVVLQRGRTMVPAGGT</sequence>